<dbReference type="PaxDb" id="35128-Thaps4294"/>
<feature type="compositionally biased region" description="Polar residues" evidence="1">
    <location>
        <begin position="392"/>
        <end position="404"/>
    </location>
</feature>
<feature type="region of interest" description="Disordered" evidence="1">
    <location>
        <begin position="143"/>
        <end position="170"/>
    </location>
</feature>
<dbReference type="GeneID" id="7447495"/>
<reference evidence="2 3" key="1">
    <citation type="journal article" date="2004" name="Science">
        <title>The genome of the diatom Thalassiosira pseudonana: ecology, evolution, and metabolism.</title>
        <authorList>
            <person name="Armbrust E.V."/>
            <person name="Berges J.A."/>
            <person name="Bowler C."/>
            <person name="Green B.R."/>
            <person name="Martinez D."/>
            <person name="Putnam N.H."/>
            <person name="Zhou S."/>
            <person name="Allen A.E."/>
            <person name="Apt K.E."/>
            <person name="Bechner M."/>
            <person name="Brzezinski M.A."/>
            <person name="Chaal B.K."/>
            <person name="Chiovitti A."/>
            <person name="Davis A.K."/>
            <person name="Demarest M.S."/>
            <person name="Detter J.C."/>
            <person name="Glavina T."/>
            <person name="Goodstein D."/>
            <person name="Hadi M.Z."/>
            <person name="Hellsten U."/>
            <person name="Hildebrand M."/>
            <person name="Jenkins B.D."/>
            <person name="Jurka J."/>
            <person name="Kapitonov V.V."/>
            <person name="Kroger N."/>
            <person name="Lau W.W."/>
            <person name="Lane T.W."/>
            <person name="Larimer F.W."/>
            <person name="Lippmeier J.C."/>
            <person name="Lucas S."/>
            <person name="Medina M."/>
            <person name="Montsant A."/>
            <person name="Obornik M."/>
            <person name="Parker M.S."/>
            <person name="Palenik B."/>
            <person name="Pazour G.J."/>
            <person name="Richardson P.M."/>
            <person name="Rynearson T.A."/>
            <person name="Saito M.A."/>
            <person name="Schwartz D.C."/>
            <person name="Thamatrakoln K."/>
            <person name="Valentin K."/>
            <person name="Vardi A."/>
            <person name="Wilkerson F.P."/>
            <person name="Rokhsar D.S."/>
        </authorList>
    </citation>
    <scope>NUCLEOTIDE SEQUENCE [LARGE SCALE GENOMIC DNA]</scope>
    <source>
        <strain evidence="2 3">CCMP1335</strain>
    </source>
</reference>
<feature type="compositionally biased region" description="Low complexity" evidence="1">
    <location>
        <begin position="143"/>
        <end position="152"/>
    </location>
</feature>
<dbReference type="Proteomes" id="UP000001449">
    <property type="component" value="Chromosome 4"/>
</dbReference>
<reference evidence="2 3" key="2">
    <citation type="journal article" date="2008" name="Nature">
        <title>The Phaeodactylum genome reveals the evolutionary history of diatom genomes.</title>
        <authorList>
            <person name="Bowler C."/>
            <person name="Allen A.E."/>
            <person name="Badger J.H."/>
            <person name="Grimwood J."/>
            <person name="Jabbari K."/>
            <person name="Kuo A."/>
            <person name="Maheswari U."/>
            <person name="Martens C."/>
            <person name="Maumus F."/>
            <person name="Otillar R.P."/>
            <person name="Rayko E."/>
            <person name="Salamov A."/>
            <person name="Vandepoele K."/>
            <person name="Beszteri B."/>
            <person name="Gruber A."/>
            <person name="Heijde M."/>
            <person name="Katinka M."/>
            <person name="Mock T."/>
            <person name="Valentin K."/>
            <person name="Verret F."/>
            <person name="Berges J.A."/>
            <person name="Brownlee C."/>
            <person name="Cadoret J.P."/>
            <person name="Chiovitti A."/>
            <person name="Choi C.J."/>
            <person name="Coesel S."/>
            <person name="De Martino A."/>
            <person name="Detter J.C."/>
            <person name="Durkin C."/>
            <person name="Falciatore A."/>
            <person name="Fournet J."/>
            <person name="Haruta M."/>
            <person name="Huysman M.J."/>
            <person name="Jenkins B.D."/>
            <person name="Jiroutova K."/>
            <person name="Jorgensen R.E."/>
            <person name="Joubert Y."/>
            <person name="Kaplan A."/>
            <person name="Kroger N."/>
            <person name="Kroth P.G."/>
            <person name="La Roche J."/>
            <person name="Lindquist E."/>
            <person name="Lommer M."/>
            <person name="Martin-Jezequel V."/>
            <person name="Lopez P.J."/>
            <person name="Lucas S."/>
            <person name="Mangogna M."/>
            <person name="McGinnis K."/>
            <person name="Medlin L.K."/>
            <person name="Montsant A."/>
            <person name="Oudot-Le Secq M.P."/>
            <person name="Napoli C."/>
            <person name="Obornik M."/>
            <person name="Parker M.S."/>
            <person name="Petit J.L."/>
            <person name="Porcel B.M."/>
            <person name="Poulsen N."/>
            <person name="Robison M."/>
            <person name="Rychlewski L."/>
            <person name="Rynearson T.A."/>
            <person name="Schmutz J."/>
            <person name="Shapiro H."/>
            <person name="Siaut M."/>
            <person name="Stanley M."/>
            <person name="Sussman M.R."/>
            <person name="Taylor A.R."/>
            <person name="Vardi A."/>
            <person name="von Dassow P."/>
            <person name="Vyverman W."/>
            <person name="Willis A."/>
            <person name="Wyrwicz L.S."/>
            <person name="Rokhsar D.S."/>
            <person name="Weissenbach J."/>
            <person name="Armbrust E.V."/>
            <person name="Green B.R."/>
            <person name="Van de Peer Y."/>
            <person name="Grigoriev I.V."/>
        </authorList>
    </citation>
    <scope>NUCLEOTIDE SEQUENCE [LARGE SCALE GENOMIC DNA]</scope>
    <source>
        <strain evidence="2 3">CCMP1335</strain>
    </source>
</reference>
<protein>
    <submittedName>
        <fullName evidence="2">Uncharacterized protein</fullName>
    </submittedName>
</protein>
<dbReference type="KEGG" id="tps:THAPSDRAFT_4294"/>
<organism evidence="2 3">
    <name type="scientific">Thalassiosira pseudonana</name>
    <name type="common">Marine diatom</name>
    <name type="synonym">Cyclotella nana</name>
    <dbReference type="NCBI Taxonomy" id="35128"/>
    <lineage>
        <taxon>Eukaryota</taxon>
        <taxon>Sar</taxon>
        <taxon>Stramenopiles</taxon>
        <taxon>Ochrophyta</taxon>
        <taxon>Bacillariophyta</taxon>
        <taxon>Coscinodiscophyceae</taxon>
        <taxon>Thalassiosirophycidae</taxon>
        <taxon>Thalassiosirales</taxon>
        <taxon>Thalassiosiraceae</taxon>
        <taxon>Thalassiosira</taxon>
    </lineage>
</organism>
<evidence type="ECO:0000313" key="2">
    <source>
        <dbReference type="EMBL" id="EED92773.1"/>
    </source>
</evidence>
<dbReference type="eggNOG" id="KOG1725">
    <property type="taxonomic scope" value="Eukaryota"/>
</dbReference>
<gene>
    <name evidence="2" type="ORF">THAPSDRAFT_4294</name>
</gene>
<name>B8C1G7_THAPS</name>
<dbReference type="InParanoid" id="B8C1G7"/>
<feature type="compositionally biased region" description="Polar residues" evidence="1">
    <location>
        <begin position="153"/>
        <end position="164"/>
    </location>
</feature>
<accession>B8C1G7</accession>
<dbReference type="HOGENOM" id="CLU_682402_0_0_1"/>
<feature type="region of interest" description="Disordered" evidence="1">
    <location>
        <begin position="357"/>
        <end position="404"/>
    </location>
</feature>
<dbReference type="AlphaFoldDB" id="B8C1G7"/>
<keyword evidence="3" id="KW-1185">Reference proteome</keyword>
<sequence>MFTSLLSPQLLALASTFHKLTILVFGYGVPALSSVKAPFLHLTPNPIFQLVAILWLSLPRFQGASVVYEQIVVPWVDKYEDRVDDAVEDAHRGVKRWVLGNVGRVIWMVMGESGNLAGTIVEGLLGNVLGIISRNDEEMLNTATNSTRRTSSQDVTTLESSGSSLPPRHSVKEALGQSSSFEELAIGEDSKFDNNASFGLESDFYNDFIAMLRQGLYVFANVQMSAEDKTNDRGVVEKRQSIFEGGFKLGVFSYNKGVFVITPAGEHGEQQVGASNVKLPILKIDPPSSNGSQGLVLECSNVHTEDNNMGGLVHSADVVSFVVVVDRLGVINLKSFMCSTSPKSASNRSAAIDDFPMTRHPLQRPRVDFSDNLENFKVQNRAASHKAERGSPSKSSWLANSTVK</sequence>
<dbReference type="EMBL" id="CM000641">
    <property type="protein sequence ID" value="EED92773.1"/>
    <property type="molecule type" value="Genomic_DNA"/>
</dbReference>
<dbReference type="RefSeq" id="XP_002289236.1">
    <property type="nucleotide sequence ID" value="XM_002289200.1"/>
</dbReference>
<evidence type="ECO:0000313" key="3">
    <source>
        <dbReference type="Proteomes" id="UP000001449"/>
    </source>
</evidence>
<proteinExistence type="predicted"/>
<evidence type="ECO:0000256" key="1">
    <source>
        <dbReference type="SAM" id="MobiDB-lite"/>
    </source>
</evidence>